<dbReference type="InterPro" id="IPR010341">
    <property type="entry name" value="DUF936_pln"/>
</dbReference>
<dbReference type="Pfam" id="PF21647">
    <property type="entry name" value="DUF6857"/>
    <property type="match status" value="1"/>
</dbReference>
<feature type="region of interest" description="Disordered" evidence="1">
    <location>
        <begin position="166"/>
        <end position="229"/>
    </location>
</feature>
<evidence type="ECO:0000256" key="1">
    <source>
        <dbReference type="SAM" id="MobiDB-lite"/>
    </source>
</evidence>
<sequence length="739" mass="79958">MATLVPGVLLKLLQHMNTDVKVAGEYRSSLLQIVSIVPALAGGDLFANQGFYLKVSDSSHATYVALPDEQVDLILSDKLQLGQFIHVERLDAASPVPILQGVRPIPGRHPCIGTPEDLVATHSLCFLNASGSDPTEKSKTPSKGSSICEEKVKCKPASHNEAAKIIDTSKKKSSLGKHSGTAKINEADKKKASLDRSRSLFSKPGMISTERKEPLTRPKSSHSRISSPTSCYSLPTSFEKFSNGIKQQSKIKGSGKSTTGLGMVDKAISALKVSTTGKKVSSEKPMGSLVHGFESGPKAFRRSWEGGMEIKGRENSSMRVTKQDLKPETRSTSVPRRKLALSDTHPSKDENKGQISAKKVTANGPLNIPEKSVKQRTSVGKKTPEAVSSGLPSNLVKVVPSDRQMTDSSVSWASLPSSLAKLGQEVLRHRDAAQMAAVEALKEASAVDSLVRCMSVYAELRYSAKEDNPQPTVEQFLKLRTNLNSARLVADSLLKTTPEESSPDREVNLTKALKISTDRRKNAASWVQAALATDLSSFTVYKRQSNSSSTAEQNQRSVTCGQPVLVLENTAKDLSTKSQTKTRPSIGSKLVSPSTPRRSVEGLTMAQKPRPSPPPECIRGNGVDEAVDLAENLRADSEDWFLGFVERFLNVEGDGAVLSDNGQIAGMLSQLKRVNEWLDEISCGKEAGEGPRISAETIERLRKKIYEYLLKHVESAAVALGGTTHAISPIQTTESKSRR</sequence>
<dbReference type="AlphaFoldDB" id="A0A2G5CEG0"/>
<evidence type="ECO:0000259" key="3">
    <source>
        <dbReference type="Pfam" id="PF21647"/>
    </source>
</evidence>
<reference evidence="4 5" key="1">
    <citation type="submission" date="2017-09" db="EMBL/GenBank/DDBJ databases">
        <title>WGS assembly of Aquilegia coerulea Goldsmith.</title>
        <authorList>
            <person name="Hodges S."/>
            <person name="Kramer E."/>
            <person name="Nordborg M."/>
            <person name="Tomkins J."/>
            <person name="Borevitz J."/>
            <person name="Derieg N."/>
            <person name="Yan J."/>
            <person name="Mihaltcheva S."/>
            <person name="Hayes R.D."/>
            <person name="Rokhsar D."/>
        </authorList>
    </citation>
    <scope>NUCLEOTIDE SEQUENCE [LARGE SCALE GENOMIC DNA]</scope>
    <source>
        <strain evidence="5">cv. Goldsmith</strain>
    </source>
</reference>
<accession>A0A2G5CEG0</accession>
<dbReference type="FunCoup" id="A0A2G5CEG0">
    <property type="interactions" value="1902"/>
</dbReference>
<evidence type="ECO:0000313" key="5">
    <source>
        <dbReference type="Proteomes" id="UP000230069"/>
    </source>
</evidence>
<gene>
    <name evidence="4" type="ORF">AQUCO_05800061v1</name>
</gene>
<feature type="compositionally biased region" description="Basic and acidic residues" evidence="1">
    <location>
        <begin position="308"/>
        <end position="329"/>
    </location>
</feature>
<dbReference type="OrthoDB" id="1908057at2759"/>
<dbReference type="STRING" id="218851.A0A2G5CEG0"/>
<feature type="region of interest" description="Disordered" evidence="1">
    <location>
        <begin position="130"/>
        <end position="149"/>
    </location>
</feature>
<evidence type="ECO:0008006" key="6">
    <source>
        <dbReference type="Google" id="ProtNLM"/>
    </source>
</evidence>
<name>A0A2G5CEG0_AQUCA</name>
<feature type="compositionally biased region" description="Polar residues" evidence="1">
    <location>
        <begin position="576"/>
        <end position="597"/>
    </location>
</feature>
<feature type="region of interest" description="Disordered" evidence="1">
    <location>
        <begin position="308"/>
        <end position="389"/>
    </location>
</feature>
<dbReference type="InterPro" id="IPR048297">
    <property type="entry name" value="DUF936_dom_pln"/>
</dbReference>
<proteinExistence type="predicted"/>
<dbReference type="PANTHER" id="PTHR31928:SF4">
    <property type="entry name" value="OS08G0541500 PROTEIN"/>
    <property type="match status" value="1"/>
</dbReference>
<dbReference type="InParanoid" id="A0A2G5CEG0"/>
<evidence type="ECO:0000259" key="2">
    <source>
        <dbReference type="Pfam" id="PF06075"/>
    </source>
</evidence>
<keyword evidence="5" id="KW-1185">Reference proteome</keyword>
<dbReference type="PANTHER" id="PTHR31928">
    <property type="entry name" value="EXPRESSED PROTEIN"/>
    <property type="match status" value="1"/>
</dbReference>
<feature type="domain" description="DUF6857" evidence="3">
    <location>
        <begin position="400"/>
        <end position="719"/>
    </location>
</feature>
<dbReference type="EMBL" id="KZ305075">
    <property type="protein sequence ID" value="PIA29686.1"/>
    <property type="molecule type" value="Genomic_DNA"/>
</dbReference>
<feature type="compositionally biased region" description="Basic and acidic residues" evidence="1">
    <location>
        <begin position="185"/>
        <end position="198"/>
    </location>
</feature>
<feature type="region of interest" description="Disordered" evidence="1">
    <location>
        <begin position="571"/>
        <end position="619"/>
    </location>
</feature>
<feature type="domain" description="DUF936" evidence="2">
    <location>
        <begin position="4"/>
        <end position="120"/>
    </location>
</feature>
<dbReference type="InterPro" id="IPR049172">
    <property type="entry name" value="DUF6857_pln"/>
</dbReference>
<protein>
    <recommendedName>
        <fullName evidence="6">DUF936 domain-containing protein</fullName>
    </recommendedName>
</protein>
<dbReference type="Proteomes" id="UP000230069">
    <property type="component" value="Unassembled WGS sequence"/>
</dbReference>
<evidence type="ECO:0000313" key="4">
    <source>
        <dbReference type="EMBL" id="PIA29686.1"/>
    </source>
</evidence>
<dbReference type="Pfam" id="PF06075">
    <property type="entry name" value="DUF936"/>
    <property type="match status" value="1"/>
</dbReference>
<organism evidence="4 5">
    <name type="scientific">Aquilegia coerulea</name>
    <name type="common">Rocky mountain columbine</name>
    <dbReference type="NCBI Taxonomy" id="218851"/>
    <lineage>
        <taxon>Eukaryota</taxon>
        <taxon>Viridiplantae</taxon>
        <taxon>Streptophyta</taxon>
        <taxon>Embryophyta</taxon>
        <taxon>Tracheophyta</taxon>
        <taxon>Spermatophyta</taxon>
        <taxon>Magnoliopsida</taxon>
        <taxon>Ranunculales</taxon>
        <taxon>Ranunculaceae</taxon>
        <taxon>Thalictroideae</taxon>
        <taxon>Aquilegia</taxon>
    </lineage>
</organism>